<comment type="caution">
    <text evidence="4">The sequence shown here is derived from an EMBL/GenBank/DDBJ whole genome shotgun (WGS) entry which is preliminary data.</text>
</comment>
<name>A0A4R7BUX5_9HYPH</name>
<dbReference type="InterPro" id="IPR016181">
    <property type="entry name" value="Acyl_CoA_acyltransferase"/>
</dbReference>
<dbReference type="CDD" id="cd04301">
    <property type="entry name" value="NAT_SF"/>
    <property type="match status" value="1"/>
</dbReference>
<dbReference type="InterPro" id="IPR050832">
    <property type="entry name" value="Bact_Acetyltransf"/>
</dbReference>
<keyword evidence="2" id="KW-0012">Acyltransferase</keyword>
<sequence length="172" mass="18908">MRIDRLAPGDLERDGPALADLLHACVHAGASVGYVLPFGRDDAMRFWREAVLPAVRAGTRILLVLRDAEEIAGTVQLDIDTPPNQPHRAEARKLLVHPRHRRRGVARALMAELETAARERGRSLVTLDTRTGDAAEPLYASLGYSICGTIPGYCRDPIADAWDATTIMYKTL</sequence>
<reference evidence="4 5" key="1">
    <citation type="submission" date="2019-03" db="EMBL/GenBank/DDBJ databases">
        <title>Genomic Encyclopedia of Type Strains, Phase IV (KMG-IV): sequencing the most valuable type-strain genomes for metagenomic binning, comparative biology and taxonomic classification.</title>
        <authorList>
            <person name="Goeker M."/>
        </authorList>
    </citation>
    <scope>NUCLEOTIDE SEQUENCE [LARGE SCALE GENOMIC DNA]</scope>
    <source>
        <strain evidence="4 5">DSM 25903</strain>
    </source>
</reference>
<dbReference type="InterPro" id="IPR000182">
    <property type="entry name" value="GNAT_dom"/>
</dbReference>
<gene>
    <name evidence="4" type="ORF">EV668_2447</name>
</gene>
<dbReference type="Proteomes" id="UP000295122">
    <property type="component" value="Unassembled WGS sequence"/>
</dbReference>
<dbReference type="PROSITE" id="PS51186">
    <property type="entry name" value="GNAT"/>
    <property type="match status" value="1"/>
</dbReference>
<evidence type="ECO:0000256" key="2">
    <source>
        <dbReference type="ARBA" id="ARBA00023315"/>
    </source>
</evidence>
<protein>
    <recommendedName>
        <fullName evidence="3">N-acetyltransferase domain-containing protein</fullName>
    </recommendedName>
</protein>
<dbReference type="SUPFAM" id="SSF55729">
    <property type="entry name" value="Acyl-CoA N-acyltransferases (Nat)"/>
    <property type="match status" value="1"/>
</dbReference>
<dbReference type="Pfam" id="PF00583">
    <property type="entry name" value="Acetyltransf_1"/>
    <property type="match status" value="1"/>
</dbReference>
<dbReference type="GO" id="GO:0016747">
    <property type="term" value="F:acyltransferase activity, transferring groups other than amino-acyl groups"/>
    <property type="evidence" value="ECO:0007669"/>
    <property type="project" value="InterPro"/>
</dbReference>
<dbReference type="PANTHER" id="PTHR43877">
    <property type="entry name" value="AMINOALKYLPHOSPHONATE N-ACETYLTRANSFERASE-RELATED-RELATED"/>
    <property type="match status" value="1"/>
</dbReference>
<evidence type="ECO:0000256" key="1">
    <source>
        <dbReference type="ARBA" id="ARBA00022679"/>
    </source>
</evidence>
<keyword evidence="1" id="KW-0808">Transferase</keyword>
<accession>A0A4R7BUX5</accession>
<dbReference type="Gene3D" id="3.40.630.30">
    <property type="match status" value="1"/>
</dbReference>
<dbReference type="OrthoDB" id="3389160at2"/>
<evidence type="ECO:0000313" key="4">
    <source>
        <dbReference type="EMBL" id="TDR89614.1"/>
    </source>
</evidence>
<feature type="domain" description="N-acetyltransferase" evidence="3">
    <location>
        <begin position="1"/>
        <end position="172"/>
    </location>
</feature>
<dbReference type="AlphaFoldDB" id="A0A4R7BUX5"/>
<dbReference type="PANTHER" id="PTHR43877:SF1">
    <property type="entry name" value="ACETYLTRANSFERASE"/>
    <property type="match status" value="1"/>
</dbReference>
<evidence type="ECO:0000313" key="5">
    <source>
        <dbReference type="Proteomes" id="UP000295122"/>
    </source>
</evidence>
<keyword evidence="5" id="KW-1185">Reference proteome</keyword>
<proteinExistence type="predicted"/>
<evidence type="ECO:0000259" key="3">
    <source>
        <dbReference type="PROSITE" id="PS51186"/>
    </source>
</evidence>
<dbReference type="RefSeq" id="WP_133770367.1">
    <property type="nucleotide sequence ID" value="NZ_SNZR01000013.1"/>
</dbReference>
<dbReference type="EMBL" id="SNZR01000013">
    <property type="protein sequence ID" value="TDR89614.1"/>
    <property type="molecule type" value="Genomic_DNA"/>
</dbReference>
<organism evidence="4 5">
    <name type="scientific">Enterovirga rhinocerotis</name>
    <dbReference type="NCBI Taxonomy" id="1339210"/>
    <lineage>
        <taxon>Bacteria</taxon>
        <taxon>Pseudomonadati</taxon>
        <taxon>Pseudomonadota</taxon>
        <taxon>Alphaproteobacteria</taxon>
        <taxon>Hyphomicrobiales</taxon>
        <taxon>Methylobacteriaceae</taxon>
        <taxon>Enterovirga</taxon>
    </lineage>
</organism>